<dbReference type="Pfam" id="PF02527">
    <property type="entry name" value="GidB"/>
    <property type="match status" value="1"/>
</dbReference>
<dbReference type="SUPFAM" id="SSF53335">
    <property type="entry name" value="S-adenosyl-L-methionine-dependent methyltransferases"/>
    <property type="match status" value="1"/>
</dbReference>
<dbReference type="STRING" id="228957.SAMN04488008_10950"/>
<reference evidence="9" key="1">
    <citation type="submission" date="2016-10" db="EMBL/GenBank/DDBJ databases">
        <authorList>
            <person name="Varghese N."/>
            <person name="Submissions S."/>
        </authorList>
    </citation>
    <scope>NUCLEOTIDE SEQUENCE [LARGE SCALE GENOMIC DNA]</scope>
    <source>
        <strain evidence="9">DSM 16471</strain>
    </source>
</reference>
<organism evidence="8 9">
    <name type="scientific">Maribacter orientalis</name>
    <dbReference type="NCBI Taxonomy" id="228957"/>
    <lineage>
        <taxon>Bacteria</taxon>
        <taxon>Pseudomonadati</taxon>
        <taxon>Bacteroidota</taxon>
        <taxon>Flavobacteriia</taxon>
        <taxon>Flavobacteriales</taxon>
        <taxon>Flavobacteriaceae</taxon>
        <taxon>Maribacter</taxon>
    </lineage>
</organism>
<dbReference type="Gene3D" id="3.40.50.150">
    <property type="entry name" value="Vaccinia Virus protein VP39"/>
    <property type="match status" value="1"/>
</dbReference>
<dbReference type="InterPro" id="IPR029063">
    <property type="entry name" value="SAM-dependent_MTases_sf"/>
</dbReference>
<evidence type="ECO:0000256" key="6">
    <source>
        <dbReference type="HAMAP-Rule" id="MF_00074"/>
    </source>
</evidence>
<keyword evidence="3 6" id="KW-0489">Methyltransferase</keyword>
<keyword evidence="4 6" id="KW-0808">Transferase</keyword>
<comment type="subcellular location">
    <subcellularLocation>
        <location evidence="6">Cytoplasm</location>
    </subcellularLocation>
</comment>
<dbReference type="GO" id="GO:0070043">
    <property type="term" value="F:rRNA (guanine-N7-)-methyltransferase activity"/>
    <property type="evidence" value="ECO:0007669"/>
    <property type="project" value="UniProtKB-UniRule"/>
</dbReference>
<dbReference type="OrthoDB" id="9808773at2"/>
<dbReference type="PIRSF" id="PIRSF003078">
    <property type="entry name" value="GidB"/>
    <property type="match status" value="1"/>
</dbReference>
<dbReference type="NCBIfam" id="TIGR00138">
    <property type="entry name" value="rsmG_gidB"/>
    <property type="match status" value="1"/>
</dbReference>
<dbReference type="RefSeq" id="WP_091626450.1">
    <property type="nucleotide sequence ID" value="NZ_FNZN01000009.1"/>
</dbReference>
<dbReference type="AlphaFoldDB" id="A0A1H7VJW2"/>
<comment type="caution">
    <text evidence="6">Lacks conserved residue(s) required for the propagation of feature annotation.</text>
</comment>
<dbReference type="GO" id="GO:0005829">
    <property type="term" value="C:cytosol"/>
    <property type="evidence" value="ECO:0007669"/>
    <property type="project" value="TreeGrafter"/>
</dbReference>
<evidence type="ECO:0000313" key="8">
    <source>
        <dbReference type="EMBL" id="SEM09145.1"/>
    </source>
</evidence>
<sequence>MTAETIFEYFPNLSINQKEQFERLEELYKDWNQKINVVSRKDIDELYLRHVLHSLGIAKFITFNEGSKILDVGTGGGFPGIPLAILFPEAHFTLVDSIGKKIKVVDEVVEGLQLANVKTINARVEEIPGQFDFIVSRAVAAMPTFVHWVKGKIKKESTHSIRNGILYLKGGDLLEELKDYKTAEVYKLTDYFKEDFFETKKMVYLPLKFKG</sequence>
<feature type="binding site" evidence="6">
    <location>
        <position position="73"/>
    </location>
    <ligand>
        <name>S-adenosyl-L-methionine</name>
        <dbReference type="ChEBI" id="CHEBI:59789"/>
    </ligand>
</feature>
<feature type="binding site" evidence="6">
    <location>
        <position position="78"/>
    </location>
    <ligand>
        <name>S-adenosyl-L-methionine</name>
        <dbReference type="ChEBI" id="CHEBI:59789"/>
    </ligand>
</feature>
<proteinExistence type="inferred from homology"/>
<dbReference type="InterPro" id="IPR003682">
    <property type="entry name" value="rRNA_ssu_MeTfrase_G"/>
</dbReference>
<protein>
    <recommendedName>
        <fullName evidence="6">Ribosomal RNA small subunit methyltransferase G</fullName>
        <ecNumber evidence="6">2.1.1.-</ecNumber>
    </recommendedName>
    <alternativeName>
        <fullName evidence="6">16S rRNA 7-methylguanosine methyltransferase</fullName>
        <shortName evidence="6">16S rRNA m7G methyltransferase</shortName>
    </alternativeName>
</protein>
<comment type="similarity">
    <text evidence="6">Belongs to the methyltransferase superfamily. RNA methyltransferase RsmG family.</text>
</comment>
<keyword evidence="9" id="KW-1185">Reference proteome</keyword>
<evidence type="ECO:0000256" key="5">
    <source>
        <dbReference type="ARBA" id="ARBA00022691"/>
    </source>
</evidence>
<name>A0A1H7VJW2_9FLAO</name>
<dbReference type="HAMAP" id="MF_00074">
    <property type="entry name" value="16SrRNA_methyltr_G"/>
    <property type="match status" value="1"/>
</dbReference>
<dbReference type="PANTHER" id="PTHR31760:SF0">
    <property type="entry name" value="S-ADENOSYL-L-METHIONINE-DEPENDENT METHYLTRANSFERASES SUPERFAMILY PROTEIN"/>
    <property type="match status" value="1"/>
</dbReference>
<comment type="function">
    <text evidence="6">Specifically methylates the N7 position of a guanine in 16S rRNA.</text>
</comment>
<accession>A0A1H7VJW2</accession>
<feature type="coiled-coil region" evidence="7">
    <location>
        <begin position="14"/>
        <end position="41"/>
    </location>
</feature>
<evidence type="ECO:0000256" key="1">
    <source>
        <dbReference type="ARBA" id="ARBA00022490"/>
    </source>
</evidence>
<dbReference type="Proteomes" id="UP000198990">
    <property type="component" value="Unassembled WGS sequence"/>
</dbReference>
<feature type="binding site" evidence="6">
    <location>
        <begin position="124"/>
        <end position="125"/>
    </location>
    <ligand>
        <name>S-adenosyl-L-methionine</name>
        <dbReference type="ChEBI" id="CHEBI:59789"/>
    </ligand>
</feature>
<dbReference type="CDD" id="cd02440">
    <property type="entry name" value="AdoMet_MTases"/>
    <property type="match status" value="1"/>
</dbReference>
<dbReference type="PANTHER" id="PTHR31760">
    <property type="entry name" value="S-ADENOSYL-L-METHIONINE-DEPENDENT METHYLTRANSFERASES SUPERFAMILY PROTEIN"/>
    <property type="match status" value="1"/>
</dbReference>
<keyword evidence="7" id="KW-0175">Coiled coil</keyword>
<evidence type="ECO:0000256" key="2">
    <source>
        <dbReference type="ARBA" id="ARBA00022552"/>
    </source>
</evidence>
<evidence type="ECO:0000256" key="4">
    <source>
        <dbReference type="ARBA" id="ARBA00022679"/>
    </source>
</evidence>
<dbReference type="EMBL" id="FNZN01000009">
    <property type="protein sequence ID" value="SEM09145.1"/>
    <property type="molecule type" value="Genomic_DNA"/>
</dbReference>
<keyword evidence="1 6" id="KW-0963">Cytoplasm</keyword>
<feature type="binding site" evidence="6">
    <location>
        <position position="137"/>
    </location>
    <ligand>
        <name>S-adenosyl-L-methionine</name>
        <dbReference type="ChEBI" id="CHEBI:59789"/>
    </ligand>
</feature>
<evidence type="ECO:0000256" key="3">
    <source>
        <dbReference type="ARBA" id="ARBA00022603"/>
    </source>
</evidence>
<dbReference type="EC" id="2.1.1.-" evidence="6"/>
<gene>
    <name evidence="6" type="primary">rsmG</name>
    <name evidence="8" type="ORF">SAMN04488008_10950</name>
</gene>
<keyword evidence="5 6" id="KW-0949">S-adenosyl-L-methionine</keyword>
<keyword evidence="2 6" id="KW-0698">rRNA processing</keyword>
<evidence type="ECO:0000313" key="9">
    <source>
        <dbReference type="Proteomes" id="UP000198990"/>
    </source>
</evidence>
<evidence type="ECO:0000256" key="7">
    <source>
        <dbReference type="SAM" id="Coils"/>
    </source>
</evidence>